<gene>
    <name evidence="1" type="ordered locus">VSAL_II0541</name>
</gene>
<dbReference type="AlphaFoldDB" id="B6ERG2"/>
<evidence type="ECO:0000313" key="2">
    <source>
        <dbReference type="Proteomes" id="UP000001730"/>
    </source>
</evidence>
<dbReference type="EMBL" id="FM178380">
    <property type="protein sequence ID" value="CAQ81295.1"/>
    <property type="molecule type" value="Genomic_DNA"/>
</dbReference>
<organism evidence="1 2">
    <name type="scientific">Aliivibrio salmonicida (strain LFI1238)</name>
    <name type="common">Vibrio salmonicida (strain LFI1238)</name>
    <dbReference type="NCBI Taxonomy" id="316275"/>
    <lineage>
        <taxon>Bacteria</taxon>
        <taxon>Pseudomonadati</taxon>
        <taxon>Pseudomonadota</taxon>
        <taxon>Gammaproteobacteria</taxon>
        <taxon>Vibrionales</taxon>
        <taxon>Vibrionaceae</taxon>
        <taxon>Aliivibrio</taxon>
    </lineage>
</organism>
<dbReference type="KEGG" id="vsa:VSAL_II0541"/>
<reference evidence="1 2" key="1">
    <citation type="journal article" date="2008" name="BMC Genomics">
        <title>The genome sequence of the fish pathogen Aliivibrio salmonicida strain LFI1238 shows extensive evidence of gene decay.</title>
        <authorList>
            <person name="Hjerde E."/>
            <person name="Lorentzen M.S."/>
            <person name="Holden M.T."/>
            <person name="Seeger K."/>
            <person name="Paulsen S."/>
            <person name="Bason N."/>
            <person name="Churcher C."/>
            <person name="Harris D."/>
            <person name="Norbertczak H."/>
            <person name="Quail M.A."/>
            <person name="Sanders S."/>
            <person name="Thurston S."/>
            <person name="Parkhill J."/>
            <person name="Willassen N.P."/>
            <person name="Thomson N.R."/>
        </authorList>
    </citation>
    <scope>NUCLEOTIDE SEQUENCE [LARGE SCALE GENOMIC DNA]</scope>
    <source>
        <strain evidence="1 2">LFI1238</strain>
    </source>
</reference>
<protein>
    <submittedName>
        <fullName evidence="1">Uncharacterized protein</fullName>
    </submittedName>
</protein>
<dbReference type="Proteomes" id="UP000001730">
    <property type="component" value="Chromosome 2"/>
</dbReference>
<accession>B6ERG2</accession>
<sequence length="231" mass="26962">MNITNASTRFATFGILGFFEFTVLSGKFELNLHGSKRVMQALYGFEVNMQVDKLINTVIDDLKKVSESEPNERLPKEEQIRSCIFFALKNKFDYVCCERNYQSVDNGKNIECDIWAANSGEQPVWMEIKRCWHLSSWVNKPGEQLKTWEADLNKLSTVDINSKRYFFLVGVFDSEPNRDDSKKNKVILNIQNTQPQNLCFERYSSYFWRESSISNIAVWVWCWNSGEVITI</sequence>
<keyword evidence="2" id="KW-1185">Reference proteome</keyword>
<proteinExistence type="predicted"/>
<dbReference type="RefSeq" id="WP_012551864.1">
    <property type="nucleotide sequence ID" value="NC_011313.1"/>
</dbReference>
<dbReference type="eggNOG" id="ENOG502ZJPD">
    <property type="taxonomic scope" value="Bacteria"/>
</dbReference>
<name>B6ERG2_ALISL</name>
<evidence type="ECO:0000313" key="1">
    <source>
        <dbReference type="EMBL" id="CAQ81295.1"/>
    </source>
</evidence>
<dbReference type="HOGENOM" id="CLU_1197765_0_0_6"/>